<organism evidence="10 11">
    <name type="scientific">Sporolactobacillus spathodeae</name>
    <dbReference type="NCBI Taxonomy" id="1465502"/>
    <lineage>
        <taxon>Bacteria</taxon>
        <taxon>Bacillati</taxon>
        <taxon>Bacillota</taxon>
        <taxon>Bacilli</taxon>
        <taxon>Bacillales</taxon>
        <taxon>Sporolactobacillaceae</taxon>
        <taxon>Sporolactobacillus</taxon>
    </lineage>
</organism>
<dbReference type="PANTHER" id="PTHR43586:SF8">
    <property type="entry name" value="CYSTEINE DESULFURASE 1, CHLOROPLASTIC"/>
    <property type="match status" value="1"/>
</dbReference>
<dbReference type="PANTHER" id="PTHR43586">
    <property type="entry name" value="CYSTEINE DESULFURASE"/>
    <property type="match status" value="1"/>
</dbReference>
<keyword evidence="5 8" id="KW-0663">Pyridoxal phosphate</keyword>
<keyword evidence="11" id="KW-1185">Reference proteome</keyword>
<dbReference type="EMBL" id="JAFBEV010000001">
    <property type="protein sequence ID" value="MBM7656605.1"/>
    <property type="molecule type" value="Genomic_DNA"/>
</dbReference>
<comment type="caution">
    <text evidence="10">The sequence shown here is derived from an EMBL/GenBank/DDBJ whole genome shotgun (WGS) entry which is preliminary data.</text>
</comment>
<comment type="similarity">
    <text evidence="2 8">Belongs to the class-V pyridoxal-phosphate-dependent aminotransferase family. Csd subfamily.</text>
</comment>
<evidence type="ECO:0000256" key="2">
    <source>
        <dbReference type="ARBA" id="ARBA00010447"/>
    </source>
</evidence>
<dbReference type="InterPro" id="IPR015424">
    <property type="entry name" value="PyrdxlP-dep_Trfase"/>
</dbReference>
<dbReference type="InterPro" id="IPR010970">
    <property type="entry name" value="Cys_dSase_SufS"/>
</dbReference>
<dbReference type="InterPro" id="IPR020578">
    <property type="entry name" value="Aminotrans_V_PyrdxlP_BS"/>
</dbReference>
<dbReference type="InterPro" id="IPR000192">
    <property type="entry name" value="Aminotrans_V_dom"/>
</dbReference>
<feature type="domain" description="Aminotransferase class V" evidence="9">
    <location>
        <begin position="23"/>
        <end position="391"/>
    </location>
</feature>
<evidence type="ECO:0000259" key="9">
    <source>
        <dbReference type="Pfam" id="PF00266"/>
    </source>
</evidence>
<dbReference type="Proteomes" id="UP000823201">
    <property type="component" value="Unassembled WGS sequence"/>
</dbReference>
<dbReference type="Gene3D" id="3.90.1150.10">
    <property type="entry name" value="Aspartate Aminotransferase, domain 1"/>
    <property type="match status" value="1"/>
</dbReference>
<evidence type="ECO:0000256" key="8">
    <source>
        <dbReference type="RuleBase" id="RU004506"/>
    </source>
</evidence>
<comment type="catalytic activity">
    <reaction evidence="6 8">
        <text>(sulfur carrier)-H + L-cysteine = (sulfur carrier)-SH + L-alanine</text>
        <dbReference type="Rhea" id="RHEA:43892"/>
        <dbReference type="Rhea" id="RHEA-COMP:14737"/>
        <dbReference type="Rhea" id="RHEA-COMP:14739"/>
        <dbReference type="ChEBI" id="CHEBI:29917"/>
        <dbReference type="ChEBI" id="CHEBI:35235"/>
        <dbReference type="ChEBI" id="CHEBI:57972"/>
        <dbReference type="ChEBI" id="CHEBI:64428"/>
        <dbReference type="EC" id="2.8.1.7"/>
    </reaction>
</comment>
<dbReference type="RefSeq" id="WP_205004975.1">
    <property type="nucleotide sequence ID" value="NZ_CBCRXA010000001.1"/>
</dbReference>
<keyword evidence="10" id="KW-0456">Lyase</keyword>
<dbReference type="NCBIfam" id="TIGR01979">
    <property type="entry name" value="sufS"/>
    <property type="match status" value="1"/>
</dbReference>
<evidence type="ECO:0000313" key="11">
    <source>
        <dbReference type="Proteomes" id="UP000823201"/>
    </source>
</evidence>
<comment type="function">
    <text evidence="8">Catalyzes the removal of elemental sulfur and selenium atoms from L-cysteine, L-cystine, L-selenocysteine, and L-selenocystine to produce L-alanine.</text>
</comment>
<dbReference type="SUPFAM" id="SSF53383">
    <property type="entry name" value="PLP-dependent transferases"/>
    <property type="match status" value="1"/>
</dbReference>
<evidence type="ECO:0000313" key="10">
    <source>
        <dbReference type="EMBL" id="MBM7656605.1"/>
    </source>
</evidence>
<dbReference type="EC" id="2.8.1.7" evidence="3 8"/>
<evidence type="ECO:0000256" key="6">
    <source>
        <dbReference type="ARBA" id="ARBA00050776"/>
    </source>
</evidence>
<gene>
    <name evidence="10" type="ORF">JOC27_000041</name>
</gene>
<dbReference type="InterPro" id="IPR015421">
    <property type="entry name" value="PyrdxlP-dep_Trfase_major"/>
</dbReference>
<evidence type="ECO:0000256" key="7">
    <source>
        <dbReference type="RuleBase" id="RU004504"/>
    </source>
</evidence>
<dbReference type="GO" id="GO:0031071">
    <property type="term" value="F:cysteine desulfurase activity"/>
    <property type="evidence" value="ECO:0007669"/>
    <property type="project" value="UniProtKB-EC"/>
</dbReference>
<dbReference type="PIRSF" id="PIRSF005572">
    <property type="entry name" value="NifS"/>
    <property type="match status" value="1"/>
</dbReference>
<dbReference type="Pfam" id="PF00266">
    <property type="entry name" value="Aminotran_5"/>
    <property type="match status" value="1"/>
</dbReference>
<dbReference type="GO" id="GO:0009000">
    <property type="term" value="F:selenocysteine lyase activity"/>
    <property type="evidence" value="ECO:0007669"/>
    <property type="project" value="UniProtKB-EC"/>
</dbReference>
<accession>A0ABS2Q4B1</accession>
<evidence type="ECO:0000256" key="1">
    <source>
        <dbReference type="ARBA" id="ARBA00001933"/>
    </source>
</evidence>
<proteinExistence type="inferred from homology"/>
<evidence type="ECO:0000256" key="3">
    <source>
        <dbReference type="ARBA" id="ARBA00012239"/>
    </source>
</evidence>
<comment type="cofactor">
    <cofactor evidence="1 7">
        <name>pyridoxal 5'-phosphate</name>
        <dbReference type="ChEBI" id="CHEBI:597326"/>
    </cofactor>
</comment>
<dbReference type="Gene3D" id="3.40.640.10">
    <property type="entry name" value="Type I PLP-dependent aspartate aminotransferase-like (Major domain)"/>
    <property type="match status" value="1"/>
</dbReference>
<dbReference type="InterPro" id="IPR015422">
    <property type="entry name" value="PyrdxlP-dep_Trfase_small"/>
</dbReference>
<protein>
    <recommendedName>
        <fullName evidence="3 8">Cysteine desulfurase</fullName>
        <ecNumber evidence="3 8">2.8.1.7</ecNumber>
    </recommendedName>
</protein>
<evidence type="ECO:0000256" key="4">
    <source>
        <dbReference type="ARBA" id="ARBA00022679"/>
    </source>
</evidence>
<keyword evidence="4 8" id="KW-0808">Transferase</keyword>
<sequence>MDIQAIRADFPILNQQVNGHPLVYLDNAATSQKPKAVIDTLVDYYNNYNSNVHRGVHTLGTVATNRYEEAREKIRHFIHAKSTKEIIYTRGTTDSLNMIAYSYGRARLGQGDEIVISPMEHHANLIPWQQVAQATGATLKYFPMQPDGTLDLDDVQKTITDRTKIVSCTHVSNVLGTVNPVKAIAKIAHDKGAIMVVDGAQSTPHQPIDVQDLDCDFFAFSSHKMIGPTGIGVLYGKEALLEAMEPMETGGEMIDEVGLFHATWADLPWKLEAGTPHIAGAIGLGAAIDYLSAIGMEAIHEQEKKLSDAAYKMLSEIKGVTVYGPAARAGLVSFNIDGIHPHDVSTALDMEGIAVRAGHHCAQPLMKQLACESTVRASFYFYNSMEEIEYLANGIKHAKEFFGHVF</sequence>
<dbReference type="PROSITE" id="PS00595">
    <property type="entry name" value="AA_TRANSFER_CLASS_5"/>
    <property type="match status" value="1"/>
</dbReference>
<evidence type="ECO:0000256" key="5">
    <source>
        <dbReference type="ARBA" id="ARBA00022898"/>
    </source>
</evidence>
<dbReference type="CDD" id="cd06453">
    <property type="entry name" value="SufS_like"/>
    <property type="match status" value="1"/>
</dbReference>
<reference evidence="10 11" key="1">
    <citation type="submission" date="2021-01" db="EMBL/GenBank/DDBJ databases">
        <title>Genomic Encyclopedia of Type Strains, Phase IV (KMG-IV): sequencing the most valuable type-strain genomes for metagenomic binning, comparative biology and taxonomic classification.</title>
        <authorList>
            <person name="Goeker M."/>
        </authorList>
    </citation>
    <scope>NUCLEOTIDE SEQUENCE [LARGE SCALE GENOMIC DNA]</scope>
    <source>
        <strain evidence="10 11">DSM 100968</strain>
    </source>
</reference>
<dbReference type="InterPro" id="IPR016454">
    <property type="entry name" value="Cysteine_dSase"/>
</dbReference>
<name>A0ABS2Q4B1_9BACL</name>